<protein>
    <submittedName>
        <fullName evidence="1">Uncharacterized protein</fullName>
    </submittedName>
</protein>
<proteinExistence type="predicted"/>
<keyword evidence="2" id="KW-1185">Reference proteome</keyword>
<sequence>MTNIDVSRIGDFVELKIENPSGEPFTLKFPADAAIQVGAAMIGCVETEISGSLFDHVQMMSLHNPRFEIRRTDAGQTVFAFLPNKMRPIIIQMDKENAEAFAEELSIV</sequence>
<comment type="caution">
    <text evidence="1">The sequence shown here is derived from an EMBL/GenBank/DDBJ whole genome shotgun (WGS) entry which is preliminary data.</text>
</comment>
<evidence type="ECO:0000313" key="1">
    <source>
        <dbReference type="EMBL" id="MCI4683159.1"/>
    </source>
</evidence>
<dbReference type="RefSeq" id="WP_243067125.1">
    <property type="nucleotide sequence ID" value="NZ_JAIVFK010000019.1"/>
</dbReference>
<organism evidence="1 2">
    <name type="scientific">Candidatus Rhodoblastus alkanivorans</name>
    <dbReference type="NCBI Taxonomy" id="2954117"/>
    <lineage>
        <taxon>Bacteria</taxon>
        <taxon>Pseudomonadati</taxon>
        <taxon>Pseudomonadota</taxon>
        <taxon>Alphaproteobacteria</taxon>
        <taxon>Hyphomicrobiales</taxon>
        <taxon>Rhodoblastaceae</taxon>
        <taxon>Rhodoblastus</taxon>
    </lineage>
</organism>
<reference evidence="1" key="1">
    <citation type="journal article" date="2022" name="ISME J.">
        <title>Identification of active gaseous-alkane degraders at natural gas seeps.</title>
        <authorList>
            <person name="Farhan Ul Haque M."/>
            <person name="Hernandez M."/>
            <person name="Crombie A.T."/>
            <person name="Murrell J.C."/>
        </authorList>
    </citation>
    <scope>NUCLEOTIDE SEQUENCE</scope>
    <source>
        <strain evidence="1">PC2</strain>
    </source>
</reference>
<dbReference type="Proteomes" id="UP001139104">
    <property type="component" value="Unassembled WGS sequence"/>
</dbReference>
<name>A0ABS9Z655_9HYPH</name>
<gene>
    <name evidence="1" type="ORF">K2U94_10330</name>
</gene>
<accession>A0ABS9Z655</accession>
<dbReference type="EMBL" id="JAIVFP010000001">
    <property type="protein sequence ID" value="MCI4683159.1"/>
    <property type="molecule type" value="Genomic_DNA"/>
</dbReference>
<evidence type="ECO:0000313" key="2">
    <source>
        <dbReference type="Proteomes" id="UP001139104"/>
    </source>
</evidence>